<reference evidence="2" key="1">
    <citation type="submission" date="2012-03" db="EMBL/GenBank/DDBJ databases">
        <title>Complete sequence of plasmid 1 of Deinococcus peraridilitoris DSM 19664.</title>
        <authorList>
            <person name="Lucas S."/>
            <person name="Copeland A."/>
            <person name="Lapidus A."/>
            <person name="Glavina del Rio T."/>
            <person name="Dalin E."/>
            <person name="Tice H."/>
            <person name="Bruce D."/>
            <person name="Goodwin L."/>
            <person name="Pitluck S."/>
            <person name="Peters L."/>
            <person name="Mikhailova N."/>
            <person name="Lu M."/>
            <person name="Kyrpides N."/>
            <person name="Mavromatis K."/>
            <person name="Ivanova N."/>
            <person name="Brettin T."/>
            <person name="Detter J.C."/>
            <person name="Han C."/>
            <person name="Larimer F."/>
            <person name="Land M."/>
            <person name="Hauser L."/>
            <person name="Markowitz V."/>
            <person name="Cheng J.-F."/>
            <person name="Hugenholtz P."/>
            <person name="Woyke T."/>
            <person name="Wu D."/>
            <person name="Pukall R."/>
            <person name="Steenblock K."/>
            <person name="Brambilla E."/>
            <person name="Klenk H.-P."/>
            <person name="Eisen J.A."/>
        </authorList>
    </citation>
    <scope>NUCLEOTIDE SEQUENCE [LARGE SCALE GENOMIC DNA]</scope>
    <source>
        <strain evidence="2">DSM 19664 / LMG 22246 / CIP 109416 / KR-200</strain>
        <plasmid evidence="2">Plasmid pDEIPE01</plasmid>
    </source>
</reference>
<dbReference type="PATRIC" id="fig|937777.3.peg.4194"/>
<accession>L0A8Z5</accession>
<keyword evidence="1" id="KW-0614">Plasmid</keyword>
<dbReference type="OrthoDB" id="73918at2"/>
<dbReference type="EMBL" id="CP003383">
    <property type="protein sequence ID" value="AFZ69535.1"/>
    <property type="molecule type" value="Genomic_DNA"/>
</dbReference>
<evidence type="ECO:0000313" key="1">
    <source>
        <dbReference type="EMBL" id="AFZ69535.1"/>
    </source>
</evidence>
<dbReference type="Proteomes" id="UP000010467">
    <property type="component" value="Plasmid pDEIPE01"/>
</dbReference>
<organism evidence="1 2">
    <name type="scientific">Deinococcus peraridilitoris (strain DSM 19664 / LMG 22246 / CIP 109416 / KR-200)</name>
    <dbReference type="NCBI Taxonomy" id="937777"/>
    <lineage>
        <taxon>Bacteria</taxon>
        <taxon>Thermotogati</taxon>
        <taxon>Deinococcota</taxon>
        <taxon>Deinococci</taxon>
        <taxon>Deinococcales</taxon>
        <taxon>Deinococcaceae</taxon>
        <taxon>Deinococcus</taxon>
    </lineage>
</organism>
<keyword evidence="2" id="KW-1185">Reference proteome</keyword>
<evidence type="ECO:0000313" key="2">
    <source>
        <dbReference type="Proteomes" id="UP000010467"/>
    </source>
</evidence>
<gene>
    <name evidence="1" type="ordered locus">Deipe_4168</name>
</gene>
<dbReference type="HOGENOM" id="CLU_2104983_0_0_0"/>
<geneLocation type="plasmid" evidence="1 2">
    <name>pDEIPE01</name>
</geneLocation>
<evidence type="ECO:0008006" key="3">
    <source>
        <dbReference type="Google" id="ProtNLM"/>
    </source>
</evidence>
<dbReference type="AlphaFoldDB" id="L0A8Z5"/>
<proteinExistence type="predicted"/>
<name>L0A8Z5_DEIPD</name>
<sequence>MAELLVYGRYSGMNGCIVAYTLVDAADEPLARRYRWHLGGRERQYAMAVTERGTVLLHRLLLEAQPGQRVRHLNGNRLDHRRANPELVHAVNVVPPHARVAIVADEIYPRPGARS</sequence>
<dbReference type="RefSeq" id="WP_015231436.1">
    <property type="nucleotide sequence ID" value="NC_019789.1"/>
</dbReference>
<protein>
    <recommendedName>
        <fullName evidence="3">HNH nuclease domain-containing protein</fullName>
    </recommendedName>
</protein>
<dbReference type="KEGG" id="dpd:Deipe_4168"/>